<organism evidence="6 7">
    <name type="scientific">Verticiella sediminum</name>
    <dbReference type="NCBI Taxonomy" id="1247510"/>
    <lineage>
        <taxon>Bacteria</taxon>
        <taxon>Pseudomonadati</taxon>
        <taxon>Pseudomonadota</taxon>
        <taxon>Betaproteobacteria</taxon>
        <taxon>Burkholderiales</taxon>
        <taxon>Alcaligenaceae</taxon>
        <taxon>Verticiella</taxon>
    </lineage>
</organism>
<accession>A0A556AL62</accession>
<dbReference type="InterPro" id="IPR036390">
    <property type="entry name" value="WH_DNA-bd_sf"/>
</dbReference>
<gene>
    <name evidence="6" type="ORF">FOZ76_13700</name>
</gene>
<evidence type="ECO:0000313" key="6">
    <source>
        <dbReference type="EMBL" id="TSH93626.1"/>
    </source>
</evidence>
<dbReference type="GO" id="GO:0003700">
    <property type="term" value="F:DNA-binding transcription factor activity"/>
    <property type="evidence" value="ECO:0007669"/>
    <property type="project" value="InterPro"/>
</dbReference>
<dbReference type="PRINTS" id="PR00039">
    <property type="entry name" value="HTHLYSR"/>
</dbReference>
<proteinExistence type="inferred from homology"/>
<evidence type="ECO:0000259" key="5">
    <source>
        <dbReference type="PROSITE" id="PS50931"/>
    </source>
</evidence>
<evidence type="ECO:0000313" key="7">
    <source>
        <dbReference type="Proteomes" id="UP000318405"/>
    </source>
</evidence>
<dbReference type="FunFam" id="1.10.10.10:FF:000001">
    <property type="entry name" value="LysR family transcriptional regulator"/>
    <property type="match status" value="1"/>
</dbReference>
<dbReference type="Gene3D" id="3.40.190.10">
    <property type="entry name" value="Periplasmic binding protein-like II"/>
    <property type="match status" value="2"/>
</dbReference>
<dbReference type="AlphaFoldDB" id="A0A556AL62"/>
<dbReference type="RefSeq" id="WP_143948838.1">
    <property type="nucleotide sequence ID" value="NZ_BAABMB010000006.1"/>
</dbReference>
<dbReference type="InterPro" id="IPR036388">
    <property type="entry name" value="WH-like_DNA-bd_sf"/>
</dbReference>
<dbReference type="Gene3D" id="1.10.10.10">
    <property type="entry name" value="Winged helix-like DNA-binding domain superfamily/Winged helix DNA-binding domain"/>
    <property type="match status" value="1"/>
</dbReference>
<dbReference type="Proteomes" id="UP000318405">
    <property type="component" value="Unassembled WGS sequence"/>
</dbReference>
<dbReference type="EMBL" id="VLTJ01000027">
    <property type="protein sequence ID" value="TSH93626.1"/>
    <property type="molecule type" value="Genomic_DNA"/>
</dbReference>
<evidence type="ECO:0000256" key="1">
    <source>
        <dbReference type="ARBA" id="ARBA00009437"/>
    </source>
</evidence>
<evidence type="ECO:0000256" key="2">
    <source>
        <dbReference type="ARBA" id="ARBA00023015"/>
    </source>
</evidence>
<protein>
    <submittedName>
        <fullName evidence="6">LysR family transcriptional regulator</fullName>
    </submittedName>
</protein>
<dbReference type="InterPro" id="IPR000847">
    <property type="entry name" value="LysR_HTH_N"/>
</dbReference>
<comment type="caution">
    <text evidence="6">The sequence shown here is derived from an EMBL/GenBank/DDBJ whole genome shotgun (WGS) entry which is preliminary data.</text>
</comment>
<dbReference type="OrthoDB" id="9803735at2"/>
<reference evidence="6 7" key="1">
    <citation type="submission" date="2019-07" db="EMBL/GenBank/DDBJ databases">
        <title>Qingshengfaniella alkalisoli gen. nov., sp. nov., isolated from saline soil.</title>
        <authorList>
            <person name="Xu L."/>
            <person name="Huang X.-X."/>
            <person name="Sun J.-Q."/>
        </authorList>
    </citation>
    <scope>NUCLEOTIDE SEQUENCE [LARGE SCALE GENOMIC DNA]</scope>
    <source>
        <strain evidence="6 7">DSM 27279</strain>
    </source>
</reference>
<keyword evidence="2" id="KW-0805">Transcription regulation</keyword>
<dbReference type="PANTHER" id="PTHR30126">
    <property type="entry name" value="HTH-TYPE TRANSCRIPTIONAL REGULATOR"/>
    <property type="match status" value="1"/>
</dbReference>
<dbReference type="SUPFAM" id="SSF46785">
    <property type="entry name" value="Winged helix' DNA-binding domain"/>
    <property type="match status" value="1"/>
</dbReference>
<keyword evidence="3" id="KW-0238">DNA-binding</keyword>
<dbReference type="InterPro" id="IPR005119">
    <property type="entry name" value="LysR_subst-bd"/>
</dbReference>
<dbReference type="SUPFAM" id="SSF53850">
    <property type="entry name" value="Periplasmic binding protein-like II"/>
    <property type="match status" value="1"/>
</dbReference>
<feature type="domain" description="HTH lysR-type" evidence="5">
    <location>
        <begin position="1"/>
        <end position="58"/>
    </location>
</feature>
<dbReference type="Pfam" id="PF03466">
    <property type="entry name" value="LysR_substrate"/>
    <property type="match status" value="1"/>
</dbReference>
<keyword evidence="4" id="KW-0804">Transcription</keyword>
<dbReference type="GO" id="GO:0000976">
    <property type="term" value="F:transcription cis-regulatory region binding"/>
    <property type="evidence" value="ECO:0007669"/>
    <property type="project" value="TreeGrafter"/>
</dbReference>
<dbReference type="Pfam" id="PF00126">
    <property type="entry name" value="HTH_1"/>
    <property type="match status" value="1"/>
</dbReference>
<dbReference type="CDD" id="cd05466">
    <property type="entry name" value="PBP2_LTTR_substrate"/>
    <property type="match status" value="1"/>
</dbReference>
<comment type="similarity">
    <text evidence="1">Belongs to the LysR transcriptional regulatory family.</text>
</comment>
<dbReference type="PANTHER" id="PTHR30126:SF77">
    <property type="entry name" value="TRANSCRIPTIONAL REGULATORY PROTEIN"/>
    <property type="match status" value="1"/>
</dbReference>
<keyword evidence="7" id="KW-1185">Reference proteome</keyword>
<name>A0A556AL62_9BURK</name>
<dbReference type="PROSITE" id="PS50931">
    <property type="entry name" value="HTH_LYSR"/>
    <property type="match status" value="1"/>
</dbReference>
<evidence type="ECO:0000256" key="3">
    <source>
        <dbReference type="ARBA" id="ARBA00023125"/>
    </source>
</evidence>
<sequence length="303" mass="33998">MNLRFLEAFYWVAKLGSVTRAAERLSLTQAGVSSRIASLEADMRTNLFERRNRRLTLSQAGVRLLPRAERMLHMERDIRLDLDLADPGLPILRLGVIETIAHTWLLDLLDDLRRDRQDTELELTIENTPLLAEQFSRGMLDIAILAMPQAGDGIRSQALPPLQLTFVQRPPAGERRVPRVEVSARELASRQLLTFQRGSPTQTAMMDLFRRVGATPQHVHGVSSLSAMLRLAEKGFGVATLPCDLVRPFVQQGLLQCVDTEEPLPSLPLFVTYRTDPVSNAIEDIVARILFIARDHERANASP</sequence>
<evidence type="ECO:0000256" key="4">
    <source>
        <dbReference type="ARBA" id="ARBA00023163"/>
    </source>
</evidence>